<feature type="transmembrane region" description="Helical" evidence="8">
    <location>
        <begin position="517"/>
        <end position="536"/>
    </location>
</feature>
<comment type="subcellular location">
    <subcellularLocation>
        <location evidence="1">Endomembrane system</location>
        <topology evidence="1">Multi-pass membrane protein</topology>
    </subcellularLocation>
</comment>
<keyword evidence="5 8" id="KW-1133">Transmembrane helix</keyword>
<name>A0ABR0KFA4_9EURO</name>
<accession>A0ABR0KFA4</accession>
<feature type="transmembrane region" description="Helical" evidence="8">
    <location>
        <begin position="240"/>
        <end position="260"/>
    </location>
</feature>
<evidence type="ECO:0000256" key="7">
    <source>
        <dbReference type="SAM" id="MobiDB-lite"/>
    </source>
</evidence>
<evidence type="ECO:0000256" key="2">
    <source>
        <dbReference type="ARBA" id="ARBA00008335"/>
    </source>
</evidence>
<feature type="transmembrane region" description="Helical" evidence="8">
    <location>
        <begin position="395"/>
        <end position="418"/>
    </location>
</feature>
<feature type="transmembrane region" description="Helical" evidence="8">
    <location>
        <begin position="151"/>
        <end position="169"/>
    </location>
</feature>
<dbReference type="EMBL" id="JAVRRG010000035">
    <property type="protein sequence ID" value="KAK5094322.1"/>
    <property type="molecule type" value="Genomic_DNA"/>
</dbReference>
<feature type="region of interest" description="Disordered" evidence="7">
    <location>
        <begin position="1"/>
        <end position="72"/>
    </location>
</feature>
<keyword evidence="11" id="KW-1185">Reference proteome</keyword>
<reference evidence="10 11" key="1">
    <citation type="submission" date="2023-08" db="EMBL/GenBank/DDBJ databases">
        <title>Black Yeasts Isolated from many extreme environments.</title>
        <authorList>
            <person name="Coleine C."/>
            <person name="Stajich J.E."/>
            <person name="Selbmann L."/>
        </authorList>
    </citation>
    <scope>NUCLEOTIDE SEQUENCE [LARGE SCALE GENOMIC DNA]</scope>
    <source>
        <strain evidence="10 11">CCFEE 5885</strain>
    </source>
</reference>
<evidence type="ECO:0000256" key="6">
    <source>
        <dbReference type="ARBA" id="ARBA00023136"/>
    </source>
</evidence>
<feature type="transmembrane region" description="Helical" evidence="8">
    <location>
        <begin position="84"/>
        <end position="107"/>
    </location>
</feature>
<feature type="region of interest" description="Disordered" evidence="7">
    <location>
        <begin position="277"/>
        <end position="297"/>
    </location>
</feature>
<gene>
    <name evidence="10" type="ORF">LTR24_003697</name>
</gene>
<feature type="transmembrane region" description="Helical" evidence="8">
    <location>
        <begin position="210"/>
        <end position="234"/>
    </location>
</feature>
<sequence length="545" mass="58697">MAPRRVSTINSNGGGSSTLTMEMPAYPEQAKRIAPWTSQQSSNEDTTRTAGTKLDDYEEATLPSPTTANTAPQLQRWNHPRSNLFRVLATFWCFTILGANDAAYGALIPYLEAYYHVDYITISLVFLSPVVGYTASALTNNMVHMKFGQRGVAAIMSVSHLVAYVIISIHPPYPALVVVFMLAGYGNGLADSAWNAWIGDMANANEVLGFLHGMYGLGACISPLVATALITKAGWQWYEFYYFLIGAAVIEIFVLTGAFWKSTGAAYRAQHAAGLAAHHDPPAQGSGTATPTDTEATSRKMQAPLIQRINPFHEHFFMNHPLRSSRKPKPAPGPLACFLHKINPLKNASSATAAAVNNRVTILAAVFLLFYVGAEVSIGGWIVVFMLRVRHGTNFASGIVATGFWLGVTVGRFVLGFATARCFPTEKHAVAFYLICCIALQLLFWLIPSFNVSAVMVGLLGFFIAPMFPAAVVALTKLLPKRLHVAAVGFAAAVGASGATVLPFAVGAIANSRGVQVLQPVVLALLATILLIWLLLPKLPKQRMA</sequence>
<dbReference type="InterPro" id="IPR036259">
    <property type="entry name" value="MFS_trans_sf"/>
</dbReference>
<organism evidence="10 11">
    <name type="scientific">Lithohypha guttulata</name>
    <dbReference type="NCBI Taxonomy" id="1690604"/>
    <lineage>
        <taxon>Eukaryota</taxon>
        <taxon>Fungi</taxon>
        <taxon>Dikarya</taxon>
        <taxon>Ascomycota</taxon>
        <taxon>Pezizomycotina</taxon>
        <taxon>Eurotiomycetes</taxon>
        <taxon>Chaetothyriomycetidae</taxon>
        <taxon>Chaetothyriales</taxon>
        <taxon>Trichomeriaceae</taxon>
        <taxon>Lithohypha</taxon>
    </lineage>
</organism>
<evidence type="ECO:0000259" key="9">
    <source>
        <dbReference type="PROSITE" id="PS50850"/>
    </source>
</evidence>
<dbReference type="SUPFAM" id="SSF103473">
    <property type="entry name" value="MFS general substrate transporter"/>
    <property type="match status" value="1"/>
</dbReference>
<dbReference type="PANTHER" id="PTHR23514:SF3">
    <property type="entry name" value="BYPASS OF STOP CODON PROTEIN 6"/>
    <property type="match status" value="1"/>
</dbReference>
<keyword evidence="4 8" id="KW-0812">Transmembrane</keyword>
<dbReference type="InterPro" id="IPR051788">
    <property type="entry name" value="MFS_Transporter"/>
</dbReference>
<keyword evidence="6 8" id="KW-0472">Membrane</keyword>
<dbReference type="InterPro" id="IPR020846">
    <property type="entry name" value="MFS_dom"/>
</dbReference>
<evidence type="ECO:0000256" key="3">
    <source>
        <dbReference type="ARBA" id="ARBA00022448"/>
    </source>
</evidence>
<feature type="transmembrane region" description="Helical" evidence="8">
    <location>
        <begin position="487"/>
        <end position="511"/>
    </location>
</feature>
<evidence type="ECO:0000256" key="4">
    <source>
        <dbReference type="ARBA" id="ARBA00022692"/>
    </source>
</evidence>
<dbReference type="Pfam" id="PF07690">
    <property type="entry name" value="MFS_1"/>
    <property type="match status" value="1"/>
</dbReference>
<evidence type="ECO:0000256" key="1">
    <source>
        <dbReference type="ARBA" id="ARBA00004127"/>
    </source>
</evidence>
<keyword evidence="3" id="KW-0813">Transport</keyword>
<dbReference type="Gene3D" id="1.20.1250.20">
    <property type="entry name" value="MFS general substrate transporter like domains"/>
    <property type="match status" value="2"/>
</dbReference>
<dbReference type="Proteomes" id="UP001345013">
    <property type="component" value="Unassembled WGS sequence"/>
</dbReference>
<evidence type="ECO:0000256" key="5">
    <source>
        <dbReference type="ARBA" id="ARBA00022989"/>
    </source>
</evidence>
<evidence type="ECO:0000313" key="10">
    <source>
        <dbReference type="EMBL" id="KAK5094322.1"/>
    </source>
</evidence>
<comment type="similarity">
    <text evidence="2">Belongs to the major facilitator superfamily.</text>
</comment>
<protein>
    <recommendedName>
        <fullName evidence="9">Major facilitator superfamily (MFS) profile domain-containing protein</fullName>
    </recommendedName>
</protein>
<feature type="transmembrane region" description="Helical" evidence="8">
    <location>
        <begin position="175"/>
        <end position="198"/>
    </location>
</feature>
<feature type="transmembrane region" description="Helical" evidence="8">
    <location>
        <begin position="453"/>
        <end position="475"/>
    </location>
</feature>
<feature type="compositionally biased region" description="Polar residues" evidence="7">
    <location>
        <begin position="36"/>
        <end position="50"/>
    </location>
</feature>
<dbReference type="PROSITE" id="PS50850">
    <property type="entry name" value="MFS"/>
    <property type="match status" value="1"/>
</dbReference>
<proteinExistence type="inferred from homology"/>
<feature type="compositionally biased region" description="Polar residues" evidence="7">
    <location>
        <begin position="63"/>
        <end position="72"/>
    </location>
</feature>
<feature type="transmembrane region" description="Helical" evidence="8">
    <location>
        <begin position="360"/>
        <end position="383"/>
    </location>
</feature>
<comment type="caution">
    <text evidence="10">The sequence shown here is derived from an EMBL/GenBank/DDBJ whole genome shotgun (WGS) entry which is preliminary data.</text>
</comment>
<feature type="domain" description="Major facilitator superfamily (MFS) profile" evidence="9">
    <location>
        <begin position="86"/>
        <end position="540"/>
    </location>
</feature>
<evidence type="ECO:0000313" key="11">
    <source>
        <dbReference type="Proteomes" id="UP001345013"/>
    </source>
</evidence>
<feature type="compositionally biased region" description="Polar residues" evidence="7">
    <location>
        <begin position="285"/>
        <end position="295"/>
    </location>
</feature>
<dbReference type="InterPro" id="IPR011701">
    <property type="entry name" value="MFS"/>
</dbReference>
<feature type="transmembrane region" description="Helical" evidence="8">
    <location>
        <begin position="430"/>
        <end position="447"/>
    </location>
</feature>
<dbReference type="PANTHER" id="PTHR23514">
    <property type="entry name" value="BYPASS OF STOP CODON PROTEIN 6"/>
    <property type="match status" value="1"/>
</dbReference>
<evidence type="ECO:0000256" key="8">
    <source>
        <dbReference type="SAM" id="Phobius"/>
    </source>
</evidence>
<feature type="transmembrane region" description="Helical" evidence="8">
    <location>
        <begin position="119"/>
        <end position="139"/>
    </location>
</feature>